<dbReference type="PROSITE" id="PS52015">
    <property type="entry name" value="TONB_CTD"/>
    <property type="match status" value="1"/>
</dbReference>
<name>A0ABV7D647_9PROT</name>
<dbReference type="Pfam" id="PF03544">
    <property type="entry name" value="TonB_C"/>
    <property type="match status" value="1"/>
</dbReference>
<dbReference type="InterPro" id="IPR037682">
    <property type="entry name" value="TonB_C"/>
</dbReference>
<feature type="chain" id="PRO_5046005421" evidence="5">
    <location>
        <begin position="34"/>
        <end position="391"/>
    </location>
</feature>
<evidence type="ECO:0000313" key="8">
    <source>
        <dbReference type="Proteomes" id="UP001595444"/>
    </source>
</evidence>
<evidence type="ECO:0000313" key="7">
    <source>
        <dbReference type="EMBL" id="MFC3052417.1"/>
    </source>
</evidence>
<dbReference type="Gene3D" id="1.25.40.10">
    <property type="entry name" value="Tetratricopeptide repeat domain"/>
    <property type="match status" value="1"/>
</dbReference>
<dbReference type="Gene3D" id="3.30.1150.10">
    <property type="match status" value="1"/>
</dbReference>
<dbReference type="RefSeq" id="WP_194213918.1">
    <property type="nucleotide sequence ID" value="NZ_CP061205.1"/>
</dbReference>
<keyword evidence="3" id="KW-1133">Transmembrane helix</keyword>
<dbReference type="SUPFAM" id="SSF48452">
    <property type="entry name" value="TPR-like"/>
    <property type="match status" value="1"/>
</dbReference>
<evidence type="ECO:0000256" key="2">
    <source>
        <dbReference type="ARBA" id="ARBA00022692"/>
    </source>
</evidence>
<sequence>MALKNIRAVVNKAAFAVMVVLGTAIASTTPAFAQAQEARRVPAMSLEVHKKTQEVQELVDIKDYEAAKSLADTVITDPATNNYEKAVLWQMKAAIAFTLNDKPATIDAYLHILEYRDNIPPNIETQILYAVSQLYFTEANYDAALTYYEAWQKTIPGPVAAANMRYLAQVYYALKNYRATIDAAEKALPGHEKTTAHGNITNLYSMIISSYHELGDTENTRSALARVIDKGYNTPYCKLYAALLYQNTASIEQAELNTQNSFQACADFKADADLPDTSFREVATARAPIKITRKQNLNTENYLPVVPTQPQYPSAAVEQKINGHVIVSMTVLADGTIDPASIKIIESVPEGVFDEVSVKAASGFRYAPKVMDGKAQDIKNVRYKFTFNIAE</sequence>
<keyword evidence="4" id="KW-0472">Membrane</keyword>
<evidence type="ECO:0000256" key="4">
    <source>
        <dbReference type="ARBA" id="ARBA00023136"/>
    </source>
</evidence>
<gene>
    <name evidence="7" type="ORF">ACFOKA_10945</name>
</gene>
<comment type="subcellular location">
    <subcellularLocation>
        <location evidence="1">Membrane</location>
        <topology evidence="1">Single-pass membrane protein</topology>
    </subcellularLocation>
</comment>
<evidence type="ECO:0000256" key="3">
    <source>
        <dbReference type="ARBA" id="ARBA00022989"/>
    </source>
</evidence>
<evidence type="ECO:0000259" key="6">
    <source>
        <dbReference type="PROSITE" id="PS52015"/>
    </source>
</evidence>
<dbReference type="EMBL" id="JBHRSL010000010">
    <property type="protein sequence ID" value="MFC3052417.1"/>
    <property type="molecule type" value="Genomic_DNA"/>
</dbReference>
<accession>A0ABV7D647</accession>
<proteinExistence type="predicted"/>
<reference evidence="8" key="1">
    <citation type="journal article" date="2019" name="Int. J. Syst. Evol. Microbiol.">
        <title>The Global Catalogue of Microorganisms (GCM) 10K type strain sequencing project: providing services to taxonomists for standard genome sequencing and annotation.</title>
        <authorList>
            <consortium name="The Broad Institute Genomics Platform"/>
            <consortium name="The Broad Institute Genome Sequencing Center for Infectious Disease"/>
            <person name="Wu L."/>
            <person name="Ma J."/>
        </authorList>
    </citation>
    <scope>NUCLEOTIDE SEQUENCE [LARGE SCALE GENOMIC DNA]</scope>
    <source>
        <strain evidence="8">KCTC 62164</strain>
    </source>
</reference>
<evidence type="ECO:0000256" key="5">
    <source>
        <dbReference type="SAM" id="SignalP"/>
    </source>
</evidence>
<keyword evidence="5" id="KW-0732">Signal</keyword>
<feature type="signal peptide" evidence="5">
    <location>
        <begin position="1"/>
        <end position="33"/>
    </location>
</feature>
<dbReference type="SUPFAM" id="SSF74653">
    <property type="entry name" value="TolA/TonB C-terminal domain"/>
    <property type="match status" value="1"/>
</dbReference>
<comment type="caution">
    <text evidence="7">The sequence shown here is derived from an EMBL/GenBank/DDBJ whole genome shotgun (WGS) entry which is preliminary data.</text>
</comment>
<dbReference type="Proteomes" id="UP001595444">
    <property type="component" value="Unassembled WGS sequence"/>
</dbReference>
<dbReference type="InterPro" id="IPR011990">
    <property type="entry name" value="TPR-like_helical_dom_sf"/>
</dbReference>
<dbReference type="NCBIfam" id="TIGR01352">
    <property type="entry name" value="tonB_Cterm"/>
    <property type="match status" value="1"/>
</dbReference>
<feature type="domain" description="TonB C-terminal" evidence="6">
    <location>
        <begin position="297"/>
        <end position="391"/>
    </location>
</feature>
<keyword evidence="2" id="KW-0812">Transmembrane</keyword>
<protein>
    <submittedName>
        <fullName evidence="7">TonB family protein</fullName>
    </submittedName>
</protein>
<evidence type="ECO:0000256" key="1">
    <source>
        <dbReference type="ARBA" id="ARBA00004167"/>
    </source>
</evidence>
<keyword evidence="8" id="KW-1185">Reference proteome</keyword>
<dbReference type="InterPro" id="IPR006260">
    <property type="entry name" value="TonB/TolA_C"/>
</dbReference>
<organism evidence="7 8">
    <name type="scientific">Kordiimonas pumila</name>
    <dbReference type="NCBI Taxonomy" id="2161677"/>
    <lineage>
        <taxon>Bacteria</taxon>
        <taxon>Pseudomonadati</taxon>
        <taxon>Pseudomonadota</taxon>
        <taxon>Alphaproteobacteria</taxon>
        <taxon>Kordiimonadales</taxon>
        <taxon>Kordiimonadaceae</taxon>
        <taxon>Kordiimonas</taxon>
    </lineage>
</organism>